<evidence type="ECO:0000313" key="2">
    <source>
        <dbReference type="Proteomes" id="UP001187315"/>
    </source>
</evidence>
<dbReference type="AlphaFoldDB" id="A0AA88ISD0"/>
<organism evidence="1 2">
    <name type="scientific">Tachysurus vachellii</name>
    <name type="common">Darkbarbel catfish</name>
    <name type="synonym">Pelteobagrus vachellii</name>
    <dbReference type="NCBI Taxonomy" id="175792"/>
    <lineage>
        <taxon>Eukaryota</taxon>
        <taxon>Metazoa</taxon>
        <taxon>Chordata</taxon>
        <taxon>Craniata</taxon>
        <taxon>Vertebrata</taxon>
        <taxon>Euteleostomi</taxon>
        <taxon>Actinopterygii</taxon>
        <taxon>Neopterygii</taxon>
        <taxon>Teleostei</taxon>
        <taxon>Ostariophysi</taxon>
        <taxon>Siluriformes</taxon>
        <taxon>Bagridae</taxon>
        <taxon>Tachysurus</taxon>
    </lineage>
</organism>
<dbReference type="Proteomes" id="UP001187315">
    <property type="component" value="Unassembled WGS sequence"/>
</dbReference>
<proteinExistence type="predicted"/>
<evidence type="ECO:0000313" key="1">
    <source>
        <dbReference type="EMBL" id="KAK2819880.1"/>
    </source>
</evidence>
<protein>
    <submittedName>
        <fullName evidence="1">Uncharacterized protein</fullName>
    </submittedName>
</protein>
<reference evidence="1" key="1">
    <citation type="submission" date="2023-08" db="EMBL/GenBank/DDBJ databases">
        <title>Pelteobagrus vachellii genome.</title>
        <authorList>
            <person name="Liu H."/>
        </authorList>
    </citation>
    <scope>NUCLEOTIDE SEQUENCE</scope>
    <source>
        <strain evidence="1">PRFRI_2022a</strain>
        <tissue evidence="1">Muscle</tissue>
    </source>
</reference>
<gene>
    <name evidence="1" type="ORF">Q7C36_021526</name>
</gene>
<keyword evidence="2" id="KW-1185">Reference proteome</keyword>
<sequence length="64" mass="7022">MDVCMLILIAEPWVRKPAYVLLPPPNAVCDVSAYARRRHDSLLVPVATVPVPGPVRSNYSPNPV</sequence>
<comment type="caution">
    <text evidence="1">The sequence shown here is derived from an EMBL/GenBank/DDBJ whole genome shotgun (WGS) entry which is preliminary data.</text>
</comment>
<name>A0AA88ISD0_TACVA</name>
<dbReference type="EMBL" id="JAVHJS010000023">
    <property type="protein sequence ID" value="KAK2819880.1"/>
    <property type="molecule type" value="Genomic_DNA"/>
</dbReference>
<accession>A0AA88ISD0</accession>